<sequence>FDIPSQERHAFKVTLDYAQQQLNKTNLIGLQSAS</sequence>
<dbReference type="EMBL" id="SNRY01008512">
    <property type="protein sequence ID" value="KAA6308393.1"/>
    <property type="molecule type" value="Genomic_DNA"/>
</dbReference>
<accession>A0A5J4PIH0</accession>
<keyword evidence="2" id="KW-0547">Nucleotide-binding</keyword>
<protein>
    <submittedName>
        <fullName evidence="2">ATP-dependent Clp protease ATP-binding subunit ClpX</fullName>
    </submittedName>
</protein>
<keyword evidence="2" id="KW-0378">Hydrolase</keyword>
<gene>
    <name evidence="2" type="ORF">EZS27_039929</name>
    <name evidence="1" type="ORF">EZS27_039932</name>
</gene>
<evidence type="ECO:0000313" key="1">
    <source>
        <dbReference type="EMBL" id="KAA6308393.1"/>
    </source>
</evidence>
<comment type="caution">
    <text evidence="2">The sequence shown here is derived from an EMBL/GenBank/DDBJ whole genome shotgun (WGS) entry which is preliminary data.</text>
</comment>
<organism evidence="2">
    <name type="scientific">termite gut metagenome</name>
    <dbReference type="NCBI Taxonomy" id="433724"/>
    <lineage>
        <taxon>unclassified sequences</taxon>
        <taxon>metagenomes</taxon>
        <taxon>organismal metagenomes</taxon>
    </lineage>
</organism>
<proteinExistence type="predicted"/>
<keyword evidence="2" id="KW-0645">Protease</keyword>
<dbReference type="GO" id="GO:0008233">
    <property type="term" value="F:peptidase activity"/>
    <property type="evidence" value="ECO:0007669"/>
    <property type="project" value="UniProtKB-KW"/>
</dbReference>
<reference evidence="2" key="1">
    <citation type="submission" date="2019-03" db="EMBL/GenBank/DDBJ databases">
        <title>Single cell metagenomics reveals metabolic interactions within the superorganism composed of flagellate Streblomastix strix and complex community of Bacteroidetes bacteria on its surface.</title>
        <authorList>
            <person name="Treitli S.C."/>
            <person name="Kolisko M."/>
            <person name="Husnik F."/>
            <person name="Keeling P."/>
            <person name="Hampl V."/>
        </authorList>
    </citation>
    <scope>NUCLEOTIDE SEQUENCE</scope>
    <source>
        <strain evidence="2">STM</strain>
    </source>
</reference>
<feature type="non-terminal residue" evidence="2">
    <location>
        <position position="1"/>
    </location>
</feature>
<name>A0A5J4PIH0_9ZZZZ</name>
<evidence type="ECO:0000313" key="2">
    <source>
        <dbReference type="EMBL" id="KAA6308394.1"/>
    </source>
</evidence>
<dbReference type="GO" id="GO:0006508">
    <property type="term" value="P:proteolysis"/>
    <property type="evidence" value="ECO:0007669"/>
    <property type="project" value="UniProtKB-KW"/>
</dbReference>
<dbReference type="EMBL" id="SNRY01008511">
    <property type="protein sequence ID" value="KAA6308394.1"/>
    <property type="molecule type" value="Genomic_DNA"/>
</dbReference>
<dbReference type="AlphaFoldDB" id="A0A5J4PIH0"/>
<dbReference type="GO" id="GO:0005524">
    <property type="term" value="F:ATP binding"/>
    <property type="evidence" value="ECO:0007669"/>
    <property type="project" value="UniProtKB-KW"/>
</dbReference>
<keyword evidence="2" id="KW-0067">ATP-binding</keyword>